<proteinExistence type="predicted"/>
<evidence type="ECO:0000313" key="2">
    <source>
        <dbReference type="Proteomes" id="UP000184611"/>
    </source>
</evidence>
<name>A0A1M7ZYS6_9FLAO</name>
<evidence type="ECO:0000313" key="1">
    <source>
        <dbReference type="EMBL" id="SHO74029.1"/>
    </source>
</evidence>
<dbReference type="Proteomes" id="UP000184611">
    <property type="component" value="Unassembled WGS sequence"/>
</dbReference>
<dbReference type="STRING" id="416016.SAMN05443547_2409"/>
<sequence length="52" mass="6142">MPQYSIVWWDKIICTKTKNSKAGDSDQHGAIRDRSKTFNPRTVNFIFSKNYF</sequence>
<accession>A0A1M7ZYS6</accession>
<reference evidence="2" key="1">
    <citation type="submission" date="2016-12" db="EMBL/GenBank/DDBJ databases">
        <authorList>
            <person name="Varghese N."/>
            <person name="Submissions S."/>
        </authorList>
    </citation>
    <scope>NUCLEOTIDE SEQUENCE [LARGE SCALE GENOMIC DNA]</scope>
    <source>
        <strain evidence="2">DSM 18830</strain>
    </source>
</reference>
<organism evidence="1 2">
    <name type="scientific">Flavobacterium cucumis</name>
    <dbReference type="NCBI Taxonomy" id="416016"/>
    <lineage>
        <taxon>Bacteria</taxon>
        <taxon>Pseudomonadati</taxon>
        <taxon>Bacteroidota</taxon>
        <taxon>Flavobacteriia</taxon>
        <taxon>Flavobacteriales</taxon>
        <taxon>Flavobacteriaceae</taxon>
        <taxon>Flavobacterium</taxon>
    </lineage>
</organism>
<keyword evidence="2" id="KW-1185">Reference proteome</keyword>
<dbReference type="EMBL" id="FRYK01000005">
    <property type="protein sequence ID" value="SHO74029.1"/>
    <property type="molecule type" value="Genomic_DNA"/>
</dbReference>
<protein>
    <submittedName>
        <fullName evidence="1">Uncharacterized protein</fullName>
    </submittedName>
</protein>
<gene>
    <name evidence="1" type="ORF">SAMN05443547_2409</name>
</gene>
<dbReference type="AlphaFoldDB" id="A0A1M7ZYS6"/>